<evidence type="ECO:0000313" key="2">
    <source>
        <dbReference type="Proteomes" id="UP000332487"/>
    </source>
</evidence>
<reference evidence="1 2" key="2">
    <citation type="journal article" date="2010" name="Proc. Natl. Acad. Sci. U.S.A.">
        <title>Enigmatic, ultrasmall, uncultivated Archaea.</title>
        <authorList>
            <person name="Baker B.J."/>
            <person name="Comolli L.R."/>
            <person name="Dick G.J."/>
            <person name="Hauser L.J."/>
            <person name="Hyatt D."/>
            <person name="Dill B.D."/>
            <person name="Land M.L."/>
            <person name="Verberkmoes N.C."/>
            <person name="Hettich R.L."/>
            <person name="Banfield J.F."/>
        </authorList>
    </citation>
    <scope>NUCLEOTIDE SEQUENCE [LARGE SCALE GENOMIC DNA]</scope>
    <source>
        <strain evidence="1">ARMAN-2</strain>
    </source>
</reference>
<keyword evidence="2" id="KW-1185">Reference proteome</keyword>
<gene>
    <name evidence="1" type="ORF">UNLARM2_0781</name>
</gene>
<reference evidence="1 2" key="1">
    <citation type="journal article" date="2009" name="Genome Biol.">
        <title>Community-wide analysis of microbial genome sequence signatures.</title>
        <authorList>
            <person name="Dick G.J."/>
            <person name="Andersson A.F."/>
            <person name="Baker B.J."/>
            <person name="Simmons S.L."/>
            <person name="Thomas B.C."/>
            <person name="Yelton A.P."/>
            <person name="Banfield J.F."/>
        </authorList>
    </citation>
    <scope>NUCLEOTIDE SEQUENCE [LARGE SCALE GENOMIC DNA]</scope>
    <source>
        <strain evidence="1">ARMAN-2</strain>
    </source>
</reference>
<sequence length="194" mass="21938">MKNVRVLVIGSPGAGKTSILNGLGDKSGFSIVTLGTLMQKYASQAKPIEDRDKLRYIKMTETDEIRNKALDEIKAMKSNVIIDTHATVERKGRFIAGLPLKALESIGNLAGIIYIDATTEEIIQRRERDAGKRNREIEKPDVLDAQRIINLSMLAFYNLYLNIPIYSLHNEEGQLERSIERLKYYLEDILNEAT</sequence>
<evidence type="ECO:0000313" key="1">
    <source>
        <dbReference type="EMBL" id="EET89663.1"/>
    </source>
</evidence>
<dbReference type="InterPro" id="IPR027417">
    <property type="entry name" value="P-loop_NTPase"/>
</dbReference>
<name>C7DI89_MICA2</name>
<dbReference type="SUPFAM" id="SSF52540">
    <property type="entry name" value="P-loop containing nucleoside triphosphate hydrolases"/>
    <property type="match status" value="1"/>
</dbReference>
<dbReference type="AlphaFoldDB" id="C7DI89"/>
<dbReference type="Pfam" id="PF13207">
    <property type="entry name" value="AAA_17"/>
    <property type="match status" value="1"/>
</dbReference>
<dbReference type="Proteomes" id="UP000332487">
    <property type="component" value="Unassembled WGS sequence"/>
</dbReference>
<protein>
    <submittedName>
        <fullName evidence="1">Adenylate kinase-like protein</fullName>
    </submittedName>
</protein>
<dbReference type="Gene3D" id="3.40.50.300">
    <property type="entry name" value="P-loop containing nucleotide triphosphate hydrolases"/>
    <property type="match status" value="1"/>
</dbReference>
<proteinExistence type="predicted"/>
<dbReference type="GO" id="GO:0016301">
    <property type="term" value="F:kinase activity"/>
    <property type="evidence" value="ECO:0007669"/>
    <property type="project" value="UniProtKB-KW"/>
</dbReference>
<organism evidence="1 2">
    <name type="scientific">Candidatus Micrarchaeum acidiphilum ARMAN-2</name>
    <dbReference type="NCBI Taxonomy" id="425595"/>
    <lineage>
        <taxon>Archaea</taxon>
        <taxon>Candidatus Micrarchaeota</taxon>
        <taxon>Candidatus Micrarchaeia</taxon>
        <taxon>Candidatus Micrarchaeales</taxon>
        <taxon>Candidatus Micrarchaeaceae</taxon>
        <taxon>Candidatus Micrarchaeum</taxon>
    </lineage>
</organism>
<accession>C7DI89</accession>
<dbReference type="EMBL" id="GG697241">
    <property type="protein sequence ID" value="EET89663.1"/>
    <property type="molecule type" value="Genomic_DNA"/>
</dbReference>